<keyword evidence="1" id="KW-0732">Signal</keyword>
<evidence type="ECO:0000256" key="1">
    <source>
        <dbReference type="SAM" id="SignalP"/>
    </source>
</evidence>
<dbReference type="Proteomes" id="UP001595974">
    <property type="component" value="Unassembled WGS sequence"/>
</dbReference>
<dbReference type="InterPro" id="IPR032638">
    <property type="entry name" value="Porin_5"/>
</dbReference>
<protein>
    <submittedName>
        <fullName evidence="2">Porin</fullName>
    </submittedName>
</protein>
<dbReference type="Pfam" id="PF16930">
    <property type="entry name" value="Porin_5"/>
    <property type="match status" value="1"/>
</dbReference>
<keyword evidence="3" id="KW-1185">Reference proteome</keyword>
<name>A0ABW1ANF7_9RHOO</name>
<organism evidence="2 3">
    <name type="scientific">Thauera sinica</name>
    <dbReference type="NCBI Taxonomy" id="2665146"/>
    <lineage>
        <taxon>Bacteria</taxon>
        <taxon>Pseudomonadati</taxon>
        <taxon>Pseudomonadota</taxon>
        <taxon>Betaproteobacteria</taxon>
        <taxon>Rhodocyclales</taxon>
        <taxon>Zoogloeaceae</taxon>
        <taxon>Thauera</taxon>
    </lineage>
</organism>
<evidence type="ECO:0000313" key="3">
    <source>
        <dbReference type="Proteomes" id="UP001595974"/>
    </source>
</evidence>
<sequence>MWKIKTCTLAVAVALALPAQAADDRQSMELLRQTTLDLIDALVETGVLTRAKADALIKQAEAKAADKVAKAAADPARPATVRVPYIPESVRNDIRDQVKQEVLAQARNERWAAPNSLPEWVSRIQWEGDVRVRYQSDMFADDNTPAAYYAGANMAAIDRNGRPSIADGSSPPYVTRNAAATETDSEGRALGSLNEDQQRWRVRARLGLTAQVADTVSAGVRLATGNTNDRVSTNQTLGQNFNKYSFVVDRAFIRYDPVEWLTVSGGRIANPWLSTDLIWDEDLNFEGLAATLKPSLDSGRLRPFLTAGWFPLRIDAPKEHGSRSLSAVQVGVDWEARRDLRLKFGAAQYKFDNVEGREDRRFDEFMLQRLPGYGQYEYGSGFRSKGNTLFTTNNRLEQPGNPFDSSNWIWGLASRFEPLALTAAIDIARFDPVHVMLSAEYIKNTAFDRKEIQRRTGVRLSDGSDTAYLYRIAVGMPSIRQLGDWQASLTYRRVGSDAVLDAFTDSDFGLGGTNVKGYTLGFSYGIEQNTAIGLRWMSADSIDSPTLVSGDKFGVDTLQMDLSVRF</sequence>
<feature type="chain" id="PRO_5045142356" evidence="1">
    <location>
        <begin position="22"/>
        <end position="566"/>
    </location>
</feature>
<evidence type="ECO:0000313" key="2">
    <source>
        <dbReference type="EMBL" id="MFC5768728.1"/>
    </source>
</evidence>
<dbReference type="SUPFAM" id="SSF56935">
    <property type="entry name" value="Porins"/>
    <property type="match status" value="1"/>
</dbReference>
<dbReference type="EMBL" id="JBHSOG010000014">
    <property type="protein sequence ID" value="MFC5768728.1"/>
    <property type="molecule type" value="Genomic_DNA"/>
</dbReference>
<gene>
    <name evidence="2" type="ORF">ACFPTN_05030</name>
</gene>
<dbReference type="RefSeq" id="WP_096448327.1">
    <property type="nucleotide sequence ID" value="NZ_JBHSOG010000014.1"/>
</dbReference>
<proteinExistence type="predicted"/>
<accession>A0ABW1ANF7</accession>
<reference evidence="3" key="1">
    <citation type="journal article" date="2019" name="Int. J. Syst. Evol. Microbiol.">
        <title>The Global Catalogue of Microorganisms (GCM) 10K type strain sequencing project: providing services to taxonomists for standard genome sequencing and annotation.</title>
        <authorList>
            <consortium name="The Broad Institute Genomics Platform"/>
            <consortium name="The Broad Institute Genome Sequencing Center for Infectious Disease"/>
            <person name="Wu L."/>
            <person name="Ma J."/>
        </authorList>
    </citation>
    <scope>NUCLEOTIDE SEQUENCE [LARGE SCALE GENOMIC DNA]</scope>
    <source>
        <strain evidence="3">SHR3</strain>
    </source>
</reference>
<feature type="signal peptide" evidence="1">
    <location>
        <begin position="1"/>
        <end position="21"/>
    </location>
</feature>
<comment type="caution">
    <text evidence="2">The sequence shown here is derived from an EMBL/GenBank/DDBJ whole genome shotgun (WGS) entry which is preliminary data.</text>
</comment>